<keyword evidence="1" id="KW-1185">Reference proteome</keyword>
<reference evidence="2" key="1">
    <citation type="submission" date="2016-11" db="UniProtKB">
        <authorList>
            <consortium name="WormBaseParasite"/>
        </authorList>
    </citation>
    <scope>IDENTIFICATION</scope>
</reference>
<dbReference type="Proteomes" id="UP000095282">
    <property type="component" value="Unplaced"/>
</dbReference>
<dbReference type="AlphaFoldDB" id="A0A1I7T6I6"/>
<sequence>MNDEVDEEWGKKENDVDKELKAFLISASRFTVPTIIPRLNRKFFCIADVFADILNLFDFNIRVIDASIASEKKKDDEDLEGIDCVLGGKSIGTHDGPWKEQA</sequence>
<evidence type="ECO:0000313" key="1">
    <source>
        <dbReference type="Proteomes" id="UP000095282"/>
    </source>
</evidence>
<proteinExistence type="predicted"/>
<accession>A0A1I7T6I6</accession>
<organism evidence="1 2">
    <name type="scientific">Caenorhabditis tropicalis</name>
    <dbReference type="NCBI Taxonomy" id="1561998"/>
    <lineage>
        <taxon>Eukaryota</taxon>
        <taxon>Metazoa</taxon>
        <taxon>Ecdysozoa</taxon>
        <taxon>Nematoda</taxon>
        <taxon>Chromadorea</taxon>
        <taxon>Rhabditida</taxon>
        <taxon>Rhabditina</taxon>
        <taxon>Rhabditomorpha</taxon>
        <taxon>Rhabditoidea</taxon>
        <taxon>Rhabditidae</taxon>
        <taxon>Peloderinae</taxon>
        <taxon>Caenorhabditis</taxon>
    </lineage>
</organism>
<protein>
    <submittedName>
        <fullName evidence="2">Uncharacterized protein</fullName>
    </submittedName>
</protein>
<evidence type="ECO:0000313" key="2">
    <source>
        <dbReference type="WBParaSite" id="Csp11.Scaffold522.g2888.t1"/>
    </source>
</evidence>
<name>A0A1I7T6I6_9PELO</name>
<dbReference type="WBParaSite" id="Csp11.Scaffold522.g2888.t1">
    <property type="protein sequence ID" value="Csp11.Scaffold522.g2888.t1"/>
    <property type="gene ID" value="Csp11.Scaffold522.g2888"/>
</dbReference>